<name>A0A914Q7R0_9BILA</name>
<keyword evidence="4" id="KW-0862">Zinc</keyword>
<dbReference type="InterPro" id="IPR036957">
    <property type="entry name" value="Znf_PARP_sf"/>
</dbReference>
<evidence type="ECO:0000313" key="8">
    <source>
        <dbReference type="WBParaSite" id="PDA_v2.g27555.t1"/>
    </source>
</evidence>
<evidence type="ECO:0000313" key="7">
    <source>
        <dbReference type="Proteomes" id="UP000887578"/>
    </source>
</evidence>
<protein>
    <submittedName>
        <fullName evidence="8">PARP-type domain-containing protein</fullName>
    </submittedName>
</protein>
<dbReference type="SUPFAM" id="SSF57716">
    <property type="entry name" value="Glucocorticoid receptor-like (DNA-binding domain)"/>
    <property type="match status" value="1"/>
</dbReference>
<dbReference type="AlphaFoldDB" id="A0A914Q7R0"/>
<comment type="subcellular location">
    <subcellularLocation>
        <location evidence="1">Nucleus</location>
    </subcellularLocation>
</comment>
<evidence type="ECO:0000256" key="1">
    <source>
        <dbReference type="ARBA" id="ARBA00004123"/>
    </source>
</evidence>
<reference evidence="8" key="1">
    <citation type="submission" date="2022-11" db="UniProtKB">
        <authorList>
            <consortium name="WormBaseParasite"/>
        </authorList>
    </citation>
    <scope>IDENTIFICATION</scope>
</reference>
<evidence type="ECO:0000256" key="4">
    <source>
        <dbReference type="ARBA" id="ARBA00022833"/>
    </source>
</evidence>
<dbReference type="GO" id="GO:0008270">
    <property type="term" value="F:zinc ion binding"/>
    <property type="evidence" value="ECO:0007669"/>
    <property type="project" value="UniProtKB-KW"/>
</dbReference>
<dbReference type="Gene3D" id="3.30.1740.10">
    <property type="entry name" value="Zinc finger, PARP-type"/>
    <property type="match status" value="1"/>
</dbReference>
<keyword evidence="2" id="KW-0479">Metal-binding</keyword>
<evidence type="ECO:0000259" key="6">
    <source>
        <dbReference type="SMART" id="SM01336"/>
    </source>
</evidence>
<evidence type="ECO:0000256" key="2">
    <source>
        <dbReference type="ARBA" id="ARBA00022723"/>
    </source>
</evidence>
<organism evidence="7 8">
    <name type="scientific">Panagrolaimus davidi</name>
    <dbReference type="NCBI Taxonomy" id="227884"/>
    <lineage>
        <taxon>Eukaryota</taxon>
        <taxon>Metazoa</taxon>
        <taxon>Ecdysozoa</taxon>
        <taxon>Nematoda</taxon>
        <taxon>Chromadorea</taxon>
        <taxon>Rhabditida</taxon>
        <taxon>Tylenchina</taxon>
        <taxon>Panagrolaimomorpha</taxon>
        <taxon>Panagrolaimoidea</taxon>
        <taxon>Panagrolaimidae</taxon>
        <taxon>Panagrolaimus</taxon>
    </lineage>
</organism>
<sequence length="193" mass="22769">MSYQYNDKVQLCYFQYAISDRSTCGGCQKIIPLGSLRGKCEYGSRFYHFDCFFKYETTTKCNKNEIMIAVKRIERQAVRVGYEFHYFEHENAKYLVEFEHHPYASLEILEKNLDQIVPIVRSEDIDRIRYHVALAQEGITPYYVPKIEFFVSCPYCLPSDEENPFDRLVSTIGSEGTDRILYHTARFLRLFGI</sequence>
<keyword evidence="5" id="KW-0539">Nucleus</keyword>
<dbReference type="WBParaSite" id="PDA_v2.g27555.t1">
    <property type="protein sequence ID" value="PDA_v2.g27555.t1"/>
    <property type="gene ID" value="PDA_v2.g27555"/>
</dbReference>
<proteinExistence type="predicted"/>
<evidence type="ECO:0000256" key="3">
    <source>
        <dbReference type="ARBA" id="ARBA00022771"/>
    </source>
</evidence>
<dbReference type="GO" id="GO:0003677">
    <property type="term" value="F:DNA binding"/>
    <property type="evidence" value="ECO:0007669"/>
    <property type="project" value="InterPro"/>
</dbReference>
<keyword evidence="3" id="KW-0863">Zinc-finger</keyword>
<dbReference type="InterPro" id="IPR001510">
    <property type="entry name" value="Znf_PARP"/>
</dbReference>
<dbReference type="Proteomes" id="UP000887578">
    <property type="component" value="Unplaced"/>
</dbReference>
<dbReference type="GO" id="GO:0005634">
    <property type="term" value="C:nucleus"/>
    <property type="evidence" value="ECO:0007669"/>
    <property type="project" value="UniProtKB-SubCell"/>
</dbReference>
<accession>A0A914Q7R0</accession>
<keyword evidence="7" id="KW-1185">Reference proteome</keyword>
<evidence type="ECO:0000256" key="5">
    <source>
        <dbReference type="ARBA" id="ARBA00023242"/>
    </source>
</evidence>
<feature type="domain" description="PARP-type" evidence="6">
    <location>
        <begin position="15"/>
        <end position="71"/>
    </location>
</feature>
<dbReference type="SMART" id="SM01336">
    <property type="entry name" value="zf-PARP"/>
    <property type="match status" value="1"/>
</dbReference>